<organism evidence="1 2">
    <name type="scientific">Galerina marginata (strain CBS 339.88)</name>
    <dbReference type="NCBI Taxonomy" id="685588"/>
    <lineage>
        <taxon>Eukaryota</taxon>
        <taxon>Fungi</taxon>
        <taxon>Dikarya</taxon>
        <taxon>Basidiomycota</taxon>
        <taxon>Agaricomycotina</taxon>
        <taxon>Agaricomycetes</taxon>
        <taxon>Agaricomycetidae</taxon>
        <taxon>Agaricales</taxon>
        <taxon>Agaricineae</taxon>
        <taxon>Strophariaceae</taxon>
        <taxon>Galerina</taxon>
    </lineage>
</organism>
<dbReference type="InterPro" id="IPR011990">
    <property type="entry name" value="TPR-like_helical_dom_sf"/>
</dbReference>
<reference evidence="2" key="1">
    <citation type="journal article" date="2014" name="Proc. Natl. Acad. Sci. U.S.A.">
        <title>Extensive sampling of basidiomycete genomes demonstrates inadequacy of the white-rot/brown-rot paradigm for wood decay fungi.</title>
        <authorList>
            <person name="Riley R."/>
            <person name="Salamov A.A."/>
            <person name="Brown D.W."/>
            <person name="Nagy L.G."/>
            <person name="Floudas D."/>
            <person name="Held B.W."/>
            <person name="Levasseur A."/>
            <person name="Lombard V."/>
            <person name="Morin E."/>
            <person name="Otillar R."/>
            <person name="Lindquist E.A."/>
            <person name="Sun H."/>
            <person name="LaButti K.M."/>
            <person name="Schmutz J."/>
            <person name="Jabbour D."/>
            <person name="Luo H."/>
            <person name="Baker S.E."/>
            <person name="Pisabarro A.G."/>
            <person name="Walton J.D."/>
            <person name="Blanchette R.A."/>
            <person name="Henrissat B."/>
            <person name="Martin F."/>
            <person name="Cullen D."/>
            <person name="Hibbett D.S."/>
            <person name="Grigoriev I.V."/>
        </authorList>
    </citation>
    <scope>NUCLEOTIDE SEQUENCE [LARGE SCALE GENOMIC DNA]</scope>
    <source>
        <strain evidence="2">CBS 339.88</strain>
    </source>
</reference>
<dbReference type="SUPFAM" id="SSF48452">
    <property type="entry name" value="TPR-like"/>
    <property type="match status" value="1"/>
</dbReference>
<protein>
    <recommendedName>
        <fullName evidence="3">Fungal N-terminal domain-containing protein</fullName>
    </recommendedName>
</protein>
<evidence type="ECO:0008006" key="3">
    <source>
        <dbReference type="Google" id="ProtNLM"/>
    </source>
</evidence>
<dbReference type="OrthoDB" id="2978551at2759"/>
<keyword evidence="2" id="KW-1185">Reference proteome</keyword>
<gene>
    <name evidence="1" type="ORF">GALMADRAFT_145358</name>
</gene>
<dbReference type="Gene3D" id="1.25.40.10">
    <property type="entry name" value="Tetratricopeptide repeat domain"/>
    <property type="match status" value="1"/>
</dbReference>
<dbReference type="AlphaFoldDB" id="A0A067SFD8"/>
<dbReference type="Proteomes" id="UP000027222">
    <property type="component" value="Unassembled WGS sequence"/>
</dbReference>
<dbReference type="EMBL" id="KL142401">
    <property type="protein sequence ID" value="KDR69626.1"/>
    <property type="molecule type" value="Genomic_DNA"/>
</dbReference>
<evidence type="ECO:0000313" key="2">
    <source>
        <dbReference type="Proteomes" id="UP000027222"/>
    </source>
</evidence>
<sequence length="578" mass="65249">MDPISLSLAALTLTTAVKDLADIVQKLERSFSKPAENIRNVEILATEVRQTMDQLKRFCDEQEELLSKARGLKVALSELFRDMESVHEKCSGMGPVTARKKIDRFKATFGAWKNRNKVQSEIKELRNLVNRCRTQFLMFSIMGIEKLRDTLPTVPPEIQMSSDFISSAYLPLQIDTINALMEQLSLAASNPVEEPMGDYLLPFRRFPTKLFVEDDRSILREDVIMQVLQIQTILQGDLASLSVQVGARAFECLAVDLFYLEMYHESALIGAWAVKLFRTLVTNHPTTYLPYLALSLSNLANAYRGTDDSVDDAHSSIIESIAICRSLQTPSASLDIKLLLPHVLRISASMTSFGRLESLQKAEEAVLFFEHDVALQVARKSVDASDNSSSSTAHHYAQALHQLSPSTAVYDYAETLQQFSTCLQEVGQFAEAFQTQQRVLEIIDFLVPFYPDLVDILRARAFHQLLQPDFRDFLPPADVLQMAQELMAITSEVRWIGWDPNLSRKLEVWRNQELAEQLLATSKEHSVTEPENSTVYSLASSRTTSTDYGIYYTHREISRETILGVESVLSLATSQSWD</sequence>
<accession>A0A067SFD8</accession>
<dbReference type="HOGENOM" id="CLU_471762_0_0_1"/>
<dbReference type="STRING" id="685588.A0A067SFD8"/>
<name>A0A067SFD8_GALM3</name>
<proteinExistence type="predicted"/>
<evidence type="ECO:0000313" key="1">
    <source>
        <dbReference type="EMBL" id="KDR69626.1"/>
    </source>
</evidence>